<evidence type="ECO:0000313" key="9">
    <source>
        <dbReference type="Proteomes" id="UP000515151"/>
    </source>
</evidence>
<dbReference type="OrthoDB" id="1909330at2759"/>
<feature type="compositionally biased region" description="Basic and acidic residues" evidence="7">
    <location>
        <begin position="7"/>
        <end position="27"/>
    </location>
</feature>
<keyword evidence="3" id="KW-0238">DNA-binding</keyword>
<evidence type="ECO:0000256" key="6">
    <source>
        <dbReference type="SAM" id="Coils"/>
    </source>
</evidence>
<dbReference type="CDD" id="cd10017">
    <property type="entry name" value="B3_DNA"/>
    <property type="match status" value="1"/>
</dbReference>
<protein>
    <submittedName>
        <fullName evidence="10">B3 domain-containing protein Os01g0234100-like isoform X1</fullName>
    </submittedName>
</protein>
<dbReference type="GeneID" id="116202849"/>
<dbReference type="PROSITE" id="PS50863">
    <property type="entry name" value="B3"/>
    <property type="match status" value="1"/>
</dbReference>
<feature type="region of interest" description="Disordered" evidence="7">
    <location>
        <begin position="1"/>
        <end position="33"/>
    </location>
</feature>
<evidence type="ECO:0000256" key="3">
    <source>
        <dbReference type="ARBA" id="ARBA00023125"/>
    </source>
</evidence>
<dbReference type="AlphaFoldDB" id="A0A6P8D770"/>
<dbReference type="Proteomes" id="UP000515151">
    <property type="component" value="Chromosome 4"/>
</dbReference>
<keyword evidence="9" id="KW-1185">Reference proteome</keyword>
<dbReference type="SUPFAM" id="SSF101936">
    <property type="entry name" value="DNA-binding pseudobarrel domain"/>
    <property type="match status" value="1"/>
</dbReference>
<dbReference type="RefSeq" id="XP_031390339.1">
    <property type="nucleotide sequence ID" value="XM_031534479.1"/>
</dbReference>
<dbReference type="GO" id="GO:0005634">
    <property type="term" value="C:nucleus"/>
    <property type="evidence" value="ECO:0007669"/>
    <property type="project" value="UniProtKB-SubCell"/>
</dbReference>
<sequence>MGIAQDGEGKKQKPEKLLRRRRSEPPQRVRSKKVVVSCDERMPKCEKRKRSTVDGPFSVVNTHVMDRAKEVQSCLQQEFPSLVKPMVKSHVAGGFWLGLPKGFCTLHLPEDDAKIILEDESGKEHETKYLAYKSGLSGGWRGFSIAHSLVEGDVLVFHLVEPTRFKVYIVRSRSFGEVDGALGLLGLDPCLKTMSSGTCFFLRNLTPSCFLLVLQFVSSILVMKSAENDKKTCEEIEDDEYWEPLAYEIPLENGEDNEDPVPELLDGIRFSQSVIDFKDVRSIEDFTIVVDRLVIDSEFSKNLRAKYYDLCCSQRSFLHEKLLEGLNCKLAAGIISETMNIADAIRASRITTSPEYFAVWEKTLKAFADLGMEVGFLQARLELLTNLVGSKRIKIARSEQASAEEEVSRLEAKIMEAKETISKLDAEIKTLEKNKNGLELMFHDLAMAPW</sequence>
<evidence type="ECO:0000259" key="8">
    <source>
        <dbReference type="PROSITE" id="PS50863"/>
    </source>
</evidence>
<dbReference type="Pfam" id="PF02362">
    <property type="entry name" value="B3"/>
    <property type="match status" value="1"/>
</dbReference>
<keyword evidence="5" id="KW-0539">Nucleus</keyword>
<dbReference type="SMART" id="SM01019">
    <property type="entry name" value="B3"/>
    <property type="match status" value="1"/>
</dbReference>
<evidence type="ECO:0000256" key="2">
    <source>
        <dbReference type="ARBA" id="ARBA00023015"/>
    </source>
</evidence>
<feature type="coiled-coil region" evidence="6">
    <location>
        <begin position="393"/>
        <end position="441"/>
    </location>
</feature>
<name>A0A6P8D770_PUNGR</name>
<reference evidence="9" key="1">
    <citation type="journal article" date="2020" name="Plant Biotechnol. J.">
        <title>The pomegranate (Punica granatum L.) draft genome dissects genetic divergence between soft- and hard-seeded cultivars.</title>
        <authorList>
            <person name="Luo X."/>
            <person name="Li H."/>
            <person name="Wu Z."/>
            <person name="Yao W."/>
            <person name="Zhao P."/>
            <person name="Cao D."/>
            <person name="Yu H."/>
            <person name="Li K."/>
            <person name="Poudel K."/>
            <person name="Zhao D."/>
            <person name="Zhang F."/>
            <person name="Xia X."/>
            <person name="Chen L."/>
            <person name="Wang Q."/>
            <person name="Jing D."/>
            <person name="Cao S."/>
        </authorList>
    </citation>
    <scope>NUCLEOTIDE SEQUENCE [LARGE SCALE GENOMIC DNA]</scope>
    <source>
        <strain evidence="9">cv. Tunisia</strain>
    </source>
</reference>
<evidence type="ECO:0000256" key="1">
    <source>
        <dbReference type="ARBA" id="ARBA00004123"/>
    </source>
</evidence>
<evidence type="ECO:0000313" key="10">
    <source>
        <dbReference type="RefSeq" id="XP_031390339.1"/>
    </source>
</evidence>
<evidence type="ECO:0000256" key="7">
    <source>
        <dbReference type="SAM" id="MobiDB-lite"/>
    </source>
</evidence>
<dbReference type="InterPro" id="IPR003340">
    <property type="entry name" value="B3_DNA-bd"/>
</dbReference>
<gene>
    <name evidence="10" type="primary">LOC116202849</name>
</gene>
<dbReference type="GO" id="GO:0003677">
    <property type="term" value="F:DNA binding"/>
    <property type="evidence" value="ECO:0007669"/>
    <property type="project" value="UniProtKB-KW"/>
</dbReference>
<proteinExistence type="predicted"/>
<dbReference type="InterPro" id="IPR015300">
    <property type="entry name" value="DNA-bd_pseudobarrel_sf"/>
</dbReference>
<evidence type="ECO:0000256" key="4">
    <source>
        <dbReference type="ARBA" id="ARBA00023163"/>
    </source>
</evidence>
<dbReference type="Gene3D" id="2.40.330.10">
    <property type="entry name" value="DNA-binding pseudobarrel domain"/>
    <property type="match status" value="1"/>
</dbReference>
<keyword evidence="2" id="KW-0805">Transcription regulation</keyword>
<organism evidence="9 10">
    <name type="scientific">Punica granatum</name>
    <name type="common">Pomegranate</name>
    <dbReference type="NCBI Taxonomy" id="22663"/>
    <lineage>
        <taxon>Eukaryota</taxon>
        <taxon>Viridiplantae</taxon>
        <taxon>Streptophyta</taxon>
        <taxon>Embryophyta</taxon>
        <taxon>Tracheophyta</taxon>
        <taxon>Spermatophyta</taxon>
        <taxon>Magnoliopsida</taxon>
        <taxon>eudicotyledons</taxon>
        <taxon>Gunneridae</taxon>
        <taxon>Pentapetalae</taxon>
        <taxon>rosids</taxon>
        <taxon>malvids</taxon>
        <taxon>Myrtales</taxon>
        <taxon>Lythraceae</taxon>
        <taxon>Punica</taxon>
    </lineage>
</organism>
<dbReference type="InterPro" id="IPR044837">
    <property type="entry name" value="REM16-like"/>
</dbReference>
<keyword evidence="6" id="KW-0175">Coiled coil</keyword>
<evidence type="ECO:0000256" key="5">
    <source>
        <dbReference type="ARBA" id="ARBA00023242"/>
    </source>
</evidence>
<keyword evidence="4" id="KW-0804">Transcription</keyword>
<comment type="subcellular location">
    <subcellularLocation>
        <location evidence="1">Nucleus</location>
    </subcellularLocation>
</comment>
<reference evidence="10" key="2">
    <citation type="submission" date="2025-08" db="UniProtKB">
        <authorList>
            <consortium name="RefSeq"/>
        </authorList>
    </citation>
    <scope>IDENTIFICATION</scope>
    <source>
        <tissue evidence="10">Leaf</tissue>
    </source>
</reference>
<accession>A0A6P8D770</accession>
<dbReference type="PANTHER" id="PTHR31391:SF101">
    <property type="entry name" value="B3 DOMAIN-CONTAINING PROTEIN OS01G0234100"/>
    <property type="match status" value="1"/>
</dbReference>
<dbReference type="PANTHER" id="PTHR31391">
    <property type="entry name" value="B3 DOMAIN-CONTAINING PROTEIN OS11G0197600-RELATED"/>
    <property type="match status" value="1"/>
</dbReference>
<feature type="domain" description="TF-B3" evidence="8">
    <location>
        <begin position="82"/>
        <end position="173"/>
    </location>
</feature>